<sequence>MARPAAQLGATERLPTPLLASPPLGVPGAGMVSLKSLLQGPIKSPERRPKDLSTCKCPGGRASGRSRAGQSGWGSAPQRHRPASPMRTPSL</sequence>
<evidence type="ECO:0000313" key="2">
    <source>
        <dbReference type="EMBL" id="KAH1180843.1"/>
    </source>
</evidence>
<feature type="region of interest" description="Disordered" evidence="1">
    <location>
        <begin position="1"/>
        <end position="91"/>
    </location>
</feature>
<dbReference type="AlphaFoldDB" id="A0A9D3XJ32"/>
<accession>A0A9D3XJ32</accession>
<protein>
    <submittedName>
        <fullName evidence="2">Uncharacterized protein</fullName>
    </submittedName>
</protein>
<evidence type="ECO:0000313" key="3">
    <source>
        <dbReference type="Proteomes" id="UP000827986"/>
    </source>
</evidence>
<keyword evidence="3" id="KW-1185">Reference proteome</keyword>
<evidence type="ECO:0000256" key="1">
    <source>
        <dbReference type="SAM" id="MobiDB-lite"/>
    </source>
</evidence>
<comment type="caution">
    <text evidence="2">The sequence shown here is derived from an EMBL/GenBank/DDBJ whole genome shotgun (WGS) entry which is preliminary data.</text>
</comment>
<gene>
    <name evidence="2" type="ORF">KIL84_001777</name>
</gene>
<feature type="compositionally biased region" description="Basic and acidic residues" evidence="1">
    <location>
        <begin position="44"/>
        <end position="53"/>
    </location>
</feature>
<proteinExistence type="predicted"/>
<organism evidence="2 3">
    <name type="scientific">Mauremys mutica</name>
    <name type="common">yellowpond turtle</name>
    <dbReference type="NCBI Taxonomy" id="74926"/>
    <lineage>
        <taxon>Eukaryota</taxon>
        <taxon>Metazoa</taxon>
        <taxon>Chordata</taxon>
        <taxon>Craniata</taxon>
        <taxon>Vertebrata</taxon>
        <taxon>Euteleostomi</taxon>
        <taxon>Archelosauria</taxon>
        <taxon>Testudinata</taxon>
        <taxon>Testudines</taxon>
        <taxon>Cryptodira</taxon>
        <taxon>Durocryptodira</taxon>
        <taxon>Testudinoidea</taxon>
        <taxon>Geoemydidae</taxon>
        <taxon>Geoemydinae</taxon>
        <taxon>Mauremys</taxon>
    </lineage>
</organism>
<feature type="compositionally biased region" description="Low complexity" evidence="1">
    <location>
        <begin position="59"/>
        <end position="76"/>
    </location>
</feature>
<dbReference type="EMBL" id="JAHDVG010000469">
    <property type="protein sequence ID" value="KAH1180843.1"/>
    <property type="molecule type" value="Genomic_DNA"/>
</dbReference>
<reference evidence="2" key="1">
    <citation type="submission" date="2021-09" db="EMBL/GenBank/DDBJ databases">
        <title>The genome of Mauremys mutica provides insights into the evolution of semi-aquatic lifestyle.</title>
        <authorList>
            <person name="Gong S."/>
            <person name="Gao Y."/>
        </authorList>
    </citation>
    <scope>NUCLEOTIDE SEQUENCE</scope>
    <source>
        <strain evidence="2">MM-2020</strain>
        <tissue evidence="2">Muscle</tissue>
    </source>
</reference>
<name>A0A9D3XJ32_9SAUR</name>
<dbReference type="Proteomes" id="UP000827986">
    <property type="component" value="Unassembled WGS sequence"/>
</dbReference>